<dbReference type="OrthoDB" id="9806939at2"/>
<keyword evidence="7" id="KW-1185">Reference proteome</keyword>
<name>A0A3A1WNP6_9HYPH</name>
<dbReference type="PROSITE" id="PS51257">
    <property type="entry name" value="PROKAR_LIPOPROTEIN"/>
    <property type="match status" value="1"/>
</dbReference>
<dbReference type="RefSeq" id="WP_119539281.1">
    <property type="nucleotide sequence ID" value="NZ_QYRN01000003.1"/>
</dbReference>
<dbReference type="GO" id="GO:0015562">
    <property type="term" value="F:efflux transmembrane transporter activity"/>
    <property type="evidence" value="ECO:0007669"/>
    <property type="project" value="TreeGrafter"/>
</dbReference>
<dbReference type="EMBL" id="QYRN01000003">
    <property type="protein sequence ID" value="RIY02145.1"/>
    <property type="molecule type" value="Genomic_DNA"/>
</dbReference>
<dbReference type="InterPro" id="IPR058625">
    <property type="entry name" value="MdtA-like_BSH"/>
</dbReference>
<proteinExistence type="inferred from homology"/>
<dbReference type="InterPro" id="IPR006143">
    <property type="entry name" value="RND_pump_MFP"/>
</dbReference>
<dbReference type="InterPro" id="IPR058792">
    <property type="entry name" value="Beta-barrel_RND_2"/>
</dbReference>
<reference evidence="7" key="1">
    <citation type="submission" date="2018-09" db="EMBL/GenBank/DDBJ databases">
        <authorList>
            <person name="Tuo L."/>
        </authorList>
    </citation>
    <scope>NUCLEOTIDE SEQUENCE [LARGE SCALE GENOMIC DNA]</scope>
    <source>
        <strain evidence="7">M2BS4Y-1</strain>
    </source>
</reference>
<dbReference type="AlphaFoldDB" id="A0A3A1WNP6"/>
<dbReference type="SUPFAM" id="SSF111369">
    <property type="entry name" value="HlyD-like secretion proteins"/>
    <property type="match status" value="1"/>
</dbReference>
<dbReference type="Pfam" id="PF25917">
    <property type="entry name" value="BSH_RND"/>
    <property type="match status" value="1"/>
</dbReference>
<evidence type="ECO:0000259" key="5">
    <source>
        <dbReference type="Pfam" id="PF25954"/>
    </source>
</evidence>
<keyword evidence="3" id="KW-0472">Membrane</keyword>
<dbReference type="PANTHER" id="PTHR30469">
    <property type="entry name" value="MULTIDRUG RESISTANCE PROTEIN MDTA"/>
    <property type="match status" value="1"/>
</dbReference>
<feature type="domain" description="CusB-like beta-barrel" evidence="5">
    <location>
        <begin position="235"/>
        <end position="304"/>
    </location>
</feature>
<feature type="region of interest" description="Disordered" evidence="2">
    <location>
        <begin position="381"/>
        <end position="422"/>
    </location>
</feature>
<keyword evidence="3" id="KW-0812">Transmembrane</keyword>
<feature type="transmembrane region" description="Helical" evidence="3">
    <location>
        <begin position="7"/>
        <end position="24"/>
    </location>
</feature>
<dbReference type="Proteomes" id="UP000265750">
    <property type="component" value="Unassembled WGS sequence"/>
</dbReference>
<dbReference type="NCBIfam" id="TIGR01730">
    <property type="entry name" value="RND_mfp"/>
    <property type="match status" value="1"/>
</dbReference>
<feature type="domain" description="Multidrug resistance protein MdtA-like barrel-sandwich hybrid" evidence="4">
    <location>
        <begin position="98"/>
        <end position="220"/>
    </location>
</feature>
<protein>
    <submittedName>
        <fullName evidence="6">Efflux RND transporter periplasmic adaptor subunit</fullName>
    </submittedName>
</protein>
<dbReference type="Gene3D" id="2.40.420.20">
    <property type="match status" value="1"/>
</dbReference>
<evidence type="ECO:0000313" key="6">
    <source>
        <dbReference type="EMBL" id="RIY02145.1"/>
    </source>
</evidence>
<dbReference type="Pfam" id="PF25954">
    <property type="entry name" value="Beta-barrel_RND_2"/>
    <property type="match status" value="1"/>
</dbReference>
<sequence length="422" mass="43897">MAALRQIAVTLLLIAVAGCAWLYLSPAPGRFLLADGRLPEALHPLVSALSPADNGPKVGATPAGRGGGRQTPLVAVSTARPLVTRDRLRAIGSGEAVRTVAVRPDASGIVKSLSFRSGDAVEAGATLAQLQDDAERIAVDRARIALATATDQLSRYETLAATGSSITSVQLEEVRRARDAAALDLRAAEVALAKRSITAPIAGHVGLLDLEIGALVDSSTLIATVDDRSKLRILFDAPEAFATQLAVGLPITAVPATRSGETYQGVVTALDSRLDQASRTLRAEATIDNEGDRLRPGLSFSVEIGFEGESFVAVDPLAVQWERTGPFVWVVADDRTSKAPIAIIERNIDSVLVASDTLKAGDTVVTEGVQLLREGGSVRVRETTGVDAVPDDEGPPTAESPPAGRRADAGTLLAPPAEAAAR</sequence>
<dbReference type="PANTHER" id="PTHR30469:SF11">
    <property type="entry name" value="BLL4320 PROTEIN"/>
    <property type="match status" value="1"/>
</dbReference>
<dbReference type="Gene3D" id="2.40.50.100">
    <property type="match status" value="1"/>
</dbReference>
<comment type="caution">
    <text evidence="6">The sequence shown here is derived from an EMBL/GenBank/DDBJ whole genome shotgun (WGS) entry which is preliminary data.</text>
</comment>
<keyword evidence="3" id="KW-1133">Transmembrane helix</keyword>
<evidence type="ECO:0000256" key="1">
    <source>
        <dbReference type="ARBA" id="ARBA00009477"/>
    </source>
</evidence>
<evidence type="ECO:0000256" key="3">
    <source>
        <dbReference type="SAM" id="Phobius"/>
    </source>
</evidence>
<gene>
    <name evidence="6" type="ORF">D3218_07580</name>
</gene>
<evidence type="ECO:0000256" key="2">
    <source>
        <dbReference type="SAM" id="MobiDB-lite"/>
    </source>
</evidence>
<evidence type="ECO:0000259" key="4">
    <source>
        <dbReference type="Pfam" id="PF25917"/>
    </source>
</evidence>
<dbReference type="Gene3D" id="2.40.30.170">
    <property type="match status" value="1"/>
</dbReference>
<comment type="similarity">
    <text evidence="1">Belongs to the membrane fusion protein (MFP) (TC 8.A.1) family.</text>
</comment>
<evidence type="ECO:0000313" key="7">
    <source>
        <dbReference type="Proteomes" id="UP000265750"/>
    </source>
</evidence>
<dbReference type="GO" id="GO:1990281">
    <property type="term" value="C:efflux pump complex"/>
    <property type="evidence" value="ECO:0007669"/>
    <property type="project" value="TreeGrafter"/>
</dbReference>
<organism evidence="6 7">
    <name type="scientific">Aureimonas flava</name>
    <dbReference type="NCBI Taxonomy" id="2320271"/>
    <lineage>
        <taxon>Bacteria</taxon>
        <taxon>Pseudomonadati</taxon>
        <taxon>Pseudomonadota</taxon>
        <taxon>Alphaproteobacteria</taxon>
        <taxon>Hyphomicrobiales</taxon>
        <taxon>Aurantimonadaceae</taxon>
        <taxon>Aureimonas</taxon>
    </lineage>
</organism>
<accession>A0A3A1WNP6</accession>
<dbReference type="Gene3D" id="1.10.287.470">
    <property type="entry name" value="Helix hairpin bin"/>
    <property type="match status" value="1"/>
</dbReference>